<protein>
    <recommendedName>
        <fullName evidence="8">Flagellar brake protein</fullName>
    </recommendedName>
</protein>
<evidence type="ECO:0000259" key="5">
    <source>
        <dbReference type="Pfam" id="PF12945"/>
    </source>
</evidence>
<dbReference type="Pfam" id="PF12945">
    <property type="entry name" value="PilZNR"/>
    <property type="match status" value="1"/>
</dbReference>
<evidence type="ECO:0000256" key="3">
    <source>
        <dbReference type="ARBA" id="ARBA00023143"/>
    </source>
</evidence>
<keyword evidence="3" id="KW-0975">Bacterial flagellum</keyword>
<evidence type="ECO:0008006" key="8">
    <source>
        <dbReference type="Google" id="ProtNLM"/>
    </source>
</evidence>
<evidence type="ECO:0000313" key="7">
    <source>
        <dbReference type="Proteomes" id="UP000251800"/>
    </source>
</evidence>
<dbReference type="Gene3D" id="2.40.10.220">
    <property type="entry name" value="predicted glycosyltransferase like domains"/>
    <property type="match status" value="1"/>
</dbReference>
<evidence type="ECO:0000256" key="1">
    <source>
        <dbReference type="ARBA" id="ARBA00022636"/>
    </source>
</evidence>
<dbReference type="GO" id="GO:0035438">
    <property type="term" value="F:cyclic-di-GMP binding"/>
    <property type="evidence" value="ECO:0007669"/>
    <property type="project" value="InterPro"/>
</dbReference>
<feature type="domain" description="PilZ" evidence="4">
    <location>
        <begin position="104"/>
        <end position="212"/>
    </location>
</feature>
<keyword evidence="2" id="KW-0547">Nucleotide-binding</keyword>
<dbReference type="Gene3D" id="2.30.110.10">
    <property type="entry name" value="Electron Transport, Fmn-binding Protein, Chain A"/>
    <property type="match status" value="1"/>
</dbReference>
<proteinExistence type="predicted"/>
<gene>
    <name evidence="6" type="ORF">DEH80_15535</name>
</gene>
<evidence type="ECO:0000259" key="4">
    <source>
        <dbReference type="Pfam" id="PF07238"/>
    </source>
</evidence>
<dbReference type="AlphaFoldDB" id="A0A383XQ50"/>
<dbReference type="Proteomes" id="UP000251800">
    <property type="component" value="Unassembled WGS sequence"/>
</dbReference>
<dbReference type="OrthoDB" id="5735035at2"/>
<feature type="domain" description="Type III secretion system flagellar brake protein YcgR PilZN" evidence="5">
    <location>
        <begin position="11"/>
        <end position="95"/>
    </location>
</feature>
<dbReference type="RefSeq" id="WP_109721440.1">
    <property type="nucleotide sequence ID" value="NZ_QEQK01000018.1"/>
</dbReference>
<dbReference type="InterPro" id="IPR009875">
    <property type="entry name" value="PilZ_domain"/>
</dbReference>
<evidence type="ECO:0000313" key="6">
    <source>
        <dbReference type="EMBL" id="PWN54754.1"/>
    </source>
</evidence>
<comment type="caution">
    <text evidence="6">The sequence shown here is derived from an EMBL/GenBank/DDBJ whole genome shotgun (WGS) entry which is preliminary data.</text>
</comment>
<dbReference type="InterPro" id="IPR009926">
    <property type="entry name" value="T3SS_YcgR_PilZN"/>
</dbReference>
<dbReference type="SUPFAM" id="SSF141371">
    <property type="entry name" value="PilZ domain-like"/>
    <property type="match status" value="2"/>
</dbReference>
<name>A0A383XQ50_9GAMM</name>
<organism evidence="6 7">
    <name type="scientific">Abyssibacter profundi</name>
    <dbReference type="NCBI Taxonomy" id="2182787"/>
    <lineage>
        <taxon>Bacteria</taxon>
        <taxon>Pseudomonadati</taxon>
        <taxon>Pseudomonadota</taxon>
        <taxon>Gammaproteobacteria</taxon>
        <taxon>Chromatiales</taxon>
        <taxon>Oceanococcaceae</taxon>
        <taxon>Abyssibacter</taxon>
    </lineage>
</organism>
<sequence>MPSPTLQVVCGDSLQLQFVADQDAARPRLTVSVIGQIPGRSLLVTHPSVAGRLLLVRDGEPVACRMFSEGRMLGFKTAVRKVATHPDAYLHLDYPKELEQRILRSAPRVAVDLAGRIRMKDSDRSHAAHIEDVSLSGCRLTALRAAIDIGEAVVITADIKIDDSTQVLEAGGIVRNHLENADAAAHPEAQTYGIEFNAPSAEASTLLRAFLYDQLHASTRMPVAPTPARPAANVVARTRIQASA</sequence>
<keyword evidence="1" id="KW-0973">c-di-GMP</keyword>
<dbReference type="Pfam" id="PF07238">
    <property type="entry name" value="PilZ"/>
    <property type="match status" value="1"/>
</dbReference>
<evidence type="ECO:0000256" key="2">
    <source>
        <dbReference type="ARBA" id="ARBA00022741"/>
    </source>
</evidence>
<accession>A0A383XQ50</accession>
<dbReference type="InterPro" id="IPR012349">
    <property type="entry name" value="Split_barrel_FMN-bd"/>
</dbReference>
<dbReference type="EMBL" id="QEQK01000018">
    <property type="protein sequence ID" value="PWN54754.1"/>
    <property type="molecule type" value="Genomic_DNA"/>
</dbReference>
<keyword evidence="7" id="KW-1185">Reference proteome</keyword>
<reference evidence="6 7" key="1">
    <citation type="submission" date="2018-05" db="EMBL/GenBank/DDBJ databases">
        <title>Abyssibacter profundi OUC007T gen. nov., sp. nov, a marine bacterium isolated from seawater of the Mariana Trench.</title>
        <authorList>
            <person name="Zhou S."/>
        </authorList>
    </citation>
    <scope>NUCLEOTIDE SEQUENCE [LARGE SCALE GENOMIC DNA]</scope>
    <source>
        <strain evidence="6 7">OUC007</strain>
    </source>
</reference>